<dbReference type="InterPro" id="IPR008689">
    <property type="entry name" value="ATP_synth_F0_dsu_mt"/>
</dbReference>
<reference evidence="13 14" key="1">
    <citation type="submission" date="2014-05" db="EMBL/GenBank/DDBJ databases">
        <title>Draft genome sequence of a rare smut relative, Tilletiaria anomala UBC 951.</title>
        <authorList>
            <consortium name="DOE Joint Genome Institute"/>
            <person name="Toome M."/>
            <person name="Kuo A."/>
            <person name="Henrissat B."/>
            <person name="Lipzen A."/>
            <person name="Tritt A."/>
            <person name="Yoshinaga Y."/>
            <person name="Zane M."/>
            <person name="Barry K."/>
            <person name="Grigoriev I.V."/>
            <person name="Spatafora J.W."/>
            <person name="Aimea M.C."/>
        </authorList>
    </citation>
    <scope>NUCLEOTIDE SEQUENCE [LARGE SCALE GENOMIC DNA]</scope>
    <source>
        <strain evidence="13 14">UBC 951</strain>
    </source>
</reference>
<evidence type="ECO:0000256" key="7">
    <source>
        <dbReference type="ARBA" id="ARBA00022792"/>
    </source>
</evidence>
<keyword evidence="4 11" id="KW-0813">Transport</keyword>
<dbReference type="InterPro" id="IPR036228">
    <property type="entry name" value="ATP_synth_F0_dsu_sf_mt"/>
</dbReference>
<evidence type="ECO:0000256" key="9">
    <source>
        <dbReference type="ARBA" id="ARBA00023128"/>
    </source>
</evidence>
<dbReference type="EMBL" id="JMSN01000004">
    <property type="protein sequence ID" value="KDN53142.1"/>
    <property type="molecule type" value="Genomic_DNA"/>
</dbReference>
<comment type="caution">
    <text evidence="13">The sequence shown here is derived from an EMBL/GenBank/DDBJ whole genome shotgun (WGS) entry which is preliminary data.</text>
</comment>
<evidence type="ECO:0000256" key="11">
    <source>
        <dbReference type="PIRNR" id="PIRNR005514"/>
    </source>
</evidence>
<dbReference type="RefSeq" id="XP_013245981.1">
    <property type="nucleotide sequence ID" value="XM_013390527.1"/>
</dbReference>
<evidence type="ECO:0000256" key="2">
    <source>
        <dbReference type="ARBA" id="ARBA00006842"/>
    </source>
</evidence>
<evidence type="ECO:0000313" key="14">
    <source>
        <dbReference type="Proteomes" id="UP000027361"/>
    </source>
</evidence>
<proteinExistence type="inferred from homology"/>
<dbReference type="PIRSF" id="PIRSF005514">
    <property type="entry name" value="ATPase_F0_D_mt"/>
    <property type="match status" value="1"/>
</dbReference>
<dbReference type="GeneID" id="25263584"/>
<dbReference type="Proteomes" id="UP000027361">
    <property type="component" value="Unassembled WGS sequence"/>
</dbReference>
<dbReference type="AlphaFoldDB" id="A0A066WGL4"/>
<dbReference type="OMA" id="VSKGRWA"/>
<dbReference type="HOGENOM" id="CLU_080463_0_0_1"/>
<dbReference type="GO" id="GO:0015078">
    <property type="term" value="F:proton transmembrane transporter activity"/>
    <property type="evidence" value="ECO:0007669"/>
    <property type="project" value="InterPro"/>
</dbReference>
<comment type="subcellular location">
    <subcellularLocation>
        <location evidence="1 11">Mitochondrion inner membrane</location>
    </subcellularLocation>
</comment>
<dbReference type="GO" id="GO:0045259">
    <property type="term" value="C:proton-transporting ATP synthase complex"/>
    <property type="evidence" value="ECO:0007669"/>
    <property type="project" value="UniProtKB-KW"/>
</dbReference>
<keyword evidence="10 11" id="KW-0472">Membrane</keyword>
<dbReference type="GO" id="GO:0015986">
    <property type="term" value="P:proton motive force-driven ATP synthesis"/>
    <property type="evidence" value="ECO:0007669"/>
    <property type="project" value="UniProtKB-UniRule"/>
</dbReference>
<dbReference type="PANTHER" id="PTHR12700">
    <property type="entry name" value="ATP SYNTHASE SUBUNIT D, MITOCHONDRIAL"/>
    <property type="match status" value="1"/>
</dbReference>
<evidence type="ECO:0000256" key="10">
    <source>
        <dbReference type="ARBA" id="ARBA00023136"/>
    </source>
</evidence>
<keyword evidence="12" id="KW-0175">Coiled coil</keyword>
<organism evidence="13 14">
    <name type="scientific">Tilletiaria anomala (strain ATCC 24038 / CBS 436.72 / UBC 951)</name>
    <dbReference type="NCBI Taxonomy" id="1037660"/>
    <lineage>
        <taxon>Eukaryota</taxon>
        <taxon>Fungi</taxon>
        <taxon>Dikarya</taxon>
        <taxon>Basidiomycota</taxon>
        <taxon>Ustilaginomycotina</taxon>
        <taxon>Exobasidiomycetes</taxon>
        <taxon>Georgefischeriales</taxon>
        <taxon>Tilletiariaceae</taxon>
        <taxon>Tilletiaria</taxon>
    </lineage>
</organism>
<dbReference type="InParanoid" id="A0A066WGL4"/>
<evidence type="ECO:0000313" key="13">
    <source>
        <dbReference type="EMBL" id="KDN53142.1"/>
    </source>
</evidence>
<gene>
    <name evidence="13" type="ORF">K437DRAFT_253467</name>
</gene>
<evidence type="ECO:0000256" key="12">
    <source>
        <dbReference type="SAM" id="Coils"/>
    </source>
</evidence>
<evidence type="ECO:0000256" key="5">
    <source>
        <dbReference type="ARBA" id="ARBA00022547"/>
    </source>
</evidence>
<dbReference type="SUPFAM" id="SSF161065">
    <property type="entry name" value="ATP synthase D chain-like"/>
    <property type="match status" value="1"/>
</dbReference>
<dbReference type="FunCoup" id="A0A066WGL4">
    <property type="interactions" value="152"/>
</dbReference>
<feature type="coiled-coil region" evidence="12">
    <location>
        <begin position="99"/>
        <end position="126"/>
    </location>
</feature>
<keyword evidence="6 11" id="KW-0375">Hydrogen ion transport</keyword>
<keyword evidence="7 11" id="KW-0999">Mitochondrion inner membrane</keyword>
<keyword evidence="14" id="KW-1185">Reference proteome</keyword>
<accession>A0A066WGL4</accession>
<dbReference type="Pfam" id="PF05873">
    <property type="entry name" value="Mt_ATP-synt_D"/>
    <property type="match status" value="1"/>
</dbReference>
<evidence type="ECO:0000256" key="8">
    <source>
        <dbReference type="ARBA" id="ARBA00023065"/>
    </source>
</evidence>
<keyword evidence="8 11" id="KW-0406">Ion transport</keyword>
<evidence type="ECO:0000256" key="1">
    <source>
        <dbReference type="ARBA" id="ARBA00004273"/>
    </source>
</evidence>
<keyword evidence="9 11" id="KW-0496">Mitochondrion</keyword>
<evidence type="ECO:0000256" key="4">
    <source>
        <dbReference type="ARBA" id="ARBA00022448"/>
    </source>
</evidence>
<keyword evidence="5" id="KW-0138">CF(0)</keyword>
<evidence type="ECO:0000256" key="3">
    <source>
        <dbReference type="ARBA" id="ARBA00021688"/>
    </source>
</evidence>
<comment type="function">
    <text evidence="11">Mitochondrial membrane ATP synthase (F(1)F(0) ATP synthase or Complex V) produces ATP from ADP in the presence of a proton gradient across the membrane which is generated by electron transport complexes of the respiratory chain. F-type ATPases consist of two structural domains, F(1) - containing the extramembraneous catalytic core, and F(0) - containing the membrane proton channel, linked together by a central stalk and a peripheral stalk. During catalysis, ATP synthesis in the catalytic domain of F(1) is coupled via a rotary mechanism of the central stalk subunits to proton translocation.</text>
</comment>
<dbReference type="STRING" id="1037660.A0A066WGL4"/>
<evidence type="ECO:0000256" key="6">
    <source>
        <dbReference type="ARBA" id="ARBA00022781"/>
    </source>
</evidence>
<protein>
    <recommendedName>
        <fullName evidence="3 11">ATP synthase subunit d, mitochondrial</fullName>
    </recommendedName>
</protein>
<name>A0A066WGL4_TILAU</name>
<sequence>MMATRTVAVDFAKVYSSLQLGRQTVSGLQAFRKRADDARRQLNQLKAERTDIDFAHYKALLKNQDVVNQAEKILKDFKPVTYDVAAHLKAIDAFEAKAVEQAQETAAKIESELKDLRATLKNIEDARPFDQLTTDEVIAARPEIGKTVEEMVKKGKWETPGYTEKFGNLSAI</sequence>
<comment type="similarity">
    <text evidence="2 11">Belongs to the ATPase d subunit family.</text>
</comment>
<dbReference type="Gene3D" id="6.10.280.70">
    <property type="match status" value="1"/>
</dbReference>
<dbReference type="GO" id="GO:0005743">
    <property type="term" value="C:mitochondrial inner membrane"/>
    <property type="evidence" value="ECO:0007669"/>
    <property type="project" value="UniProtKB-SubCell"/>
</dbReference>
<dbReference type="OrthoDB" id="35799at2759"/>